<accession>A0ABQ3MJ63</accession>
<proteinExistence type="predicted"/>
<protein>
    <recommendedName>
        <fullName evidence="3">DUF4267 domain-containing protein</fullName>
    </recommendedName>
</protein>
<dbReference type="EMBL" id="BNAR01000006">
    <property type="protein sequence ID" value="GHH43865.1"/>
    <property type="molecule type" value="Genomic_DNA"/>
</dbReference>
<evidence type="ECO:0000313" key="2">
    <source>
        <dbReference type="Proteomes" id="UP000605568"/>
    </source>
</evidence>
<organism evidence="1 2">
    <name type="scientific">Lentzea cavernae</name>
    <dbReference type="NCBI Taxonomy" id="2020703"/>
    <lineage>
        <taxon>Bacteria</taxon>
        <taxon>Bacillati</taxon>
        <taxon>Actinomycetota</taxon>
        <taxon>Actinomycetes</taxon>
        <taxon>Pseudonocardiales</taxon>
        <taxon>Pseudonocardiaceae</taxon>
        <taxon>Lentzea</taxon>
    </lineage>
</organism>
<sequence>MSIDDRAPVLTRVLGAVTAVYSAALIISPKILAKPAGLTTAEGEVSRPVGTLVAAIGARDTAIGVAMLLAPPGRSLQVAVAARVAADLADAMIFGFSLPDPSARRKVAGFATCWGLLCAASGLRR</sequence>
<comment type="caution">
    <text evidence="1">The sequence shown here is derived from an EMBL/GenBank/DDBJ whole genome shotgun (WGS) entry which is preliminary data.</text>
</comment>
<evidence type="ECO:0000313" key="1">
    <source>
        <dbReference type="EMBL" id="GHH43865.1"/>
    </source>
</evidence>
<evidence type="ECO:0008006" key="3">
    <source>
        <dbReference type="Google" id="ProtNLM"/>
    </source>
</evidence>
<dbReference type="Proteomes" id="UP000605568">
    <property type="component" value="Unassembled WGS sequence"/>
</dbReference>
<keyword evidence="2" id="KW-1185">Reference proteome</keyword>
<gene>
    <name evidence="1" type="ORF">GCM10017774_42210</name>
</gene>
<reference evidence="2" key="1">
    <citation type="journal article" date="2019" name="Int. J. Syst. Evol. Microbiol.">
        <title>The Global Catalogue of Microorganisms (GCM) 10K type strain sequencing project: providing services to taxonomists for standard genome sequencing and annotation.</title>
        <authorList>
            <consortium name="The Broad Institute Genomics Platform"/>
            <consortium name="The Broad Institute Genome Sequencing Center for Infectious Disease"/>
            <person name="Wu L."/>
            <person name="Ma J."/>
        </authorList>
    </citation>
    <scope>NUCLEOTIDE SEQUENCE [LARGE SCALE GENOMIC DNA]</scope>
    <source>
        <strain evidence="2">CGMCC 4.7367</strain>
    </source>
</reference>
<name>A0ABQ3MJ63_9PSEU</name>